<evidence type="ECO:0000313" key="3">
    <source>
        <dbReference type="Proteomes" id="UP000308768"/>
    </source>
</evidence>
<name>A0A4U0WIY0_9PEZI</name>
<feature type="region of interest" description="Disordered" evidence="1">
    <location>
        <begin position="119"/>
        <end position="143"/>
    </location>
</feature>
<proteinExistence type="predicted"/>
<gene>
    <name evidence="2" type="ORF">B0A49_07922</name>
</gene>
<feature type="compositionally biased region" description="Polar residues" evidence="1">
    <location>
        <begin position="21"/>
        <end position="33"/>
    </location>
</feature>
<reference evidence="2 3" key="1">
    <citation type="submission" date="2017-03" db="EMBL/GenBank/DDBJ databases">
        <title>Genomes of endolithic fungi from Antarctica.</title>
        <authorList>
            <person name="Coleine C."/>
            <person name="Masonjones S."/>
            <person name="Stajich J.E."/>
        </authorList>
    </citation>
    <scope>NUCLEOTIDE SEQUENCE [LARGE SCALE GENOMIC DNA]</scope>
    <source>
        <strain evidence="2 3">CCFEE 5187</strain>
    </source>
</reference>
<dbReference type="Proteomes" id="UP000308768">
    <property type="component" value="Unassembled WGS sequence"/>
</dbReference>
<comment type="caution">
    <text evidence="2">The sequence shown here is derived from an EMBL/GenBank/DDBJ whole genome shotgun (WGS) entry which is preliminary data.</text>
</comment>
<accession>A0A4U0WIY0</accession>
<feature type="compositionally biased region" description="Basic and acidic residues" evidence="1">
    <location>
        <begin position="1"/>
        <end position="19"/>
    </location>
</feature>
<sequence length="143" mass="14884">MENRADDEVVKRWQREAVDHASNTRNHASNSRAVGNDDSAANTPADAPPPRKRVRAARDNADNDGSSTAGTANATHGTSRQTGRSTHNSRRRAIAAPPADVAAVAIPVAVAVGRVAWSTDARAGSRSRGGDEAVAGLKSEPVD</sequence>
<keyword evidence="3" id="KW-1185">Reference proteome</keyword>
<protein>
    <submittedName>
        <fullName evidence="2">Uncharacterized protein</fullName>
    </submittedName>
</protein>
<dbReference type="EMBL" id="NAJN01001472">
    <property type="protein sequence ID" value="TKA62974.1"/>
    <property type="molecule type" value="Genomic_DNA"/>
</dbReference>
<dbReference type="AlphaFoldDB" id="A0A4U0WIY0"/>
<feature type="compositionally biased region" description="Polar residues" evidence="1">
    <location>
        <begin position="63"/>
        <end position="86"/>
    </location>
</feature>
<feature type="region of interest" description="Disordered" evidence="1">
    <location>
        <begin position="1"/>
        <end position="94"/>
    </location>
</feature>
<evidence type="ECO:0000313" key="2">
    <source>
        <dbReference type="EMBL" id="TKA62974.1"/>
    </source>
</evidence>
<organism evidence="2 3">
    <name type="scientific">Cryomyces minteri</name>
    <dbReference type="NCBI Taxonomy" id="331657"/>
    <lineage>
        <taxon>Eukaryota</taxon>
        <taxon>Fungi</taxon>
        <taxon>Dikarya</taxon>
        <taxon>Ascomycota</taxon>
        <taxon>Pezizomycotina</taxon>
        <taxon>Dothideomycetes</taxon>
        <taxon>Dothideomycetes incertae sedis</taxon>
        <taxon>Cryomyces</taxon>
    </lineage>
</organism>
<evidence type="ECO:0000256" key="1">
    <source>
        <dbReference type="SAM" id="MobiDB-lite"/>
    </source>
</evidence>